<protein>
    <submittedName>
        <fullName evidence="1">Uncharacterized protein</fullName>
    </submittedName>
</protein>
<name>A0ACB5S3S6_9PEZI</name>
<sequence length="439" mass="48810">MKWSIANPTAASPCMQSYRPLNYEKVMAESQNHRHKTASLLPAPPLPGQHHADNRKRKHAKGSIARIALAIPLPDVQQDVLDKQPPAPPRGHTHRTRVVHLSVLRPHLFQAVRFRHCTHCGVANAAAETSPGATSDHDGPADCGAGSTAGSGTCNPWRVPVDFLLAFTDPEAADTSEVVVKDASNECSHHDAGDSATLEATLQSNPWNHGDCLLDFFEFEIEMHRKSPPDPPPQPDPPAEPHGLRARMQEAVVQLSKTHASMARNGASNNAEFDWRLAESVFTVDNLRDFEWAYFHRIHRHNSVIHRPTFDCETVSLPLLLAVFLFGSVYSAPLDSALSARYFFECAEEYIYTHPTFRSLVDDLPAERGTVDEIQVLQAAVTIQTLQYGVNNKTTRRRIRVERHPHLVTAVRSAGFFQAKHGGPPTSWEEFIKTETLVR</sequence>
<organism evidence="1 2">
    <name type="scientific">Neofusicoccum parvum</name>
    <dbReference type="NCBI Taxonomy" id="310453"/>
    <lineage>
        <taxon>Eukaryota</taxon>
        <taxon>Fungi</taxon>
        <taxon>Dikarya</taxon>
        <taxon>Ascomycota</taxon>
        <taxon>Pezizomycotina</taxon>
        <taxon>Dothideomycetes</taxon>
        <taxon>Dothideomycetes incertae sedis</taxon>
        <taxon>Botryosphaeriales</taxon>
        <taxon>Botryosphaeriaceae</taxon>
        <taxon>Neofusicoccum</taxon>
    </lineage>
</organism>
<reference evidence="1" key="1">
    <citation type="submission" date="2024-09" db="EMBL/GenBank/DDBJ databases">
        <title>Draft Genome Sequences of Neofusicoccum parvum.</title>
        <authorList>
            <person name="Ashida A."/>
            <person name="Camagna M."/>
            <person name="Tanaka A."/>
            <person name="Takemoto D."/>
        </authorList>
    </citation>
    <scope>NUCLEOTIDE SEQUENCE</scope>
    <source>
        <strain evidence="1">PPO83</strain>
    </source>
</reference>
<dbReference type="EMBL" id="BSXG01000037">
    <property type="protein sequence ID" value="GME27403.1"/>
    <property type="molecule type" value="Genomic_DNA"/>
</dbReference>
<accession>A0ACB5S3S6</accession>
<proteinExistence type="predicted"/>
<dbReference type="Proteomes" id="UP001165186">
    <property type="component" value="Unassembled WGS sequence"/>
</dbReference>
<gene>
    <name evidence="1" type="primary">g7322</name>
    <name evidence="1" type="ORF">NpPPO83_00007322</name>
</gene>
<evidence type="ECO:0000313" key="1">
    <source>
        <dbReference type="EMBL" id="GME27403.1"/>
    </source>
</evidence>
<evidence type="ECO:0000313" key="2">
    <source>
        <dbReference type="Proteomes" id="UP001165186"/>
    </source>
</evidence>
<keyword evidence="2" id="KW-1185">Reference proteome</keyword>
<comment type="caution">
    <text evidence="1">The sequence shown here is derived from an EMBL/GenBank/DDBJ whole genome shotgun (WGS) entry which is preliminary data.</text>
</comment>